<dbReference type="EMBL" id="CP091508">
    <property type="protein sequence ID" value="UOO81180.1"/>
    <property type="molecule type" value="Genomic_DNA"/>
</dbReference>
<reference evidence="1 2" key="1">
    <citation type="journal article" date="2022" name="Res Sq">
        <title>Evolution of multicellular longitudinally dividing oral cavity symbionts (Neisseriaceae).</title>
        <authorList>
            <person name="Nyongesa S."/>
            <person name="Weber P."/>
            <person name="Bernet E."/>
            <person name="Pullido F."/>
            <person name="Nieckarz M."/>
            <person name="Delaby M."/>
            <person name="Nieves C."/>
            <person name="Viehboeck T."/>
            <person name="Krause N."/>
            <person name="Rivera-Millot A."/>
            <person name="Nakamura A."/>
            <person name="Vischer N."/>
            <person name="VanNieuwenhze M."/>
            <person name="Brun Y."/>
            <person name="Cava F."/>
            <person name="Bulgheresi S."/>
            <person name="Veyrier F."/>
        </authorList>
    </citation>
    <scope>NUCLEOTIDE SEQUENCE [LARGE SCALE GENOMIC DNA]</scope>
    <source>
        <strain evidence="1 2">CCUG 63373m</strain>
    </source>
</reference>
<dbReference type="Proteomes" id="UP000829817">
    <property type="component" value="Chromosome"/>
</dbReference>
<proteinExistence type="predicted"/>
<evidence type="ECO:0000313" key="1">
    <source>
        <dbReference type="EMBL" id="UOO81180.1"/>
    </source>
</evidence>
<organism evidence="1 2">
    <name type="scientific">Uruburuella testudinis</name>
    <dbReference type="NCBI Taxonomy" id="1282863"/>
    <lineage>
        <taxon>Bacteria</taxon>
        <taxon>Pseudomonadati</taxon>
        <taxon>Pseudomonadota</taxon>
        <taxon>Betaproteobacteria</taxon>
        <taxon>Neisseriales</taxon>
        <taxon>Neisseriaceae</taxon>
        <taxon>Uruburuella</taxon>
    </lineage>
</organism>
<dbReference type="Pfam" id="PF08822">
    <property type="entry name" value="DUF1804"/>
    <property type="match status" value="1"/>
</dbReference>
<evidence type="ECO:0000313" key="2">
    <source>
        <dbReference type="Proteomes" id="UP000829817"/>
    </source>
</evidence>
<keyword evidence="2" id="KW-1185">Reference proteome</keyword>
<name>A0ABY4DR36_9NEIS</name>
<accession>A0ABY4DR36</accession>
<protein>
    <submittedName>
        <fullName evidence="1">DUF1804 family protein</fullName>
    </submittedName>
</protein>
<gene>
    <name evidence="1" type="ORF">LVJ83_09370</name>
</gene>
<dbReference type="InterPro" id="IPR014926">
    <property type="entry name" value="Phage_D3112_Orf24"/>
</dbReference>
<dbReference type="RefSeq" id="WP_244784244.1">
    <property type="nucleotide sequence ID" value="NZ_CP091508.1"/>
</dbReference>
<sequence length="164" mass="18172">MAHPKEIREKLRAMYINGQSLEAAAQLCKVAFATARRWRDAAKDGGDDWDKLRAAHTLAGGDIEAIARGMIAGQIVQYESVMKELQAATDISPLDKAKALASLSDSFNKAMAANRRLLPEVHEAAVAIKTVDLLSQHIKQHFPQLNNDFLNVFESFIPVIEQEF</sequence>